<gene>
    <name evidence="1" type="ORF">OSB1V03_LOCUS2137</name>
</gene>
<proteinExistence type="predicted"/>
<dbReference type="Proteomes" id="UP000759131">
    <property type="component" value="Unassembled WGS sequence"/>
</dbReference>
<sequence length="200" mass="23947">MLETIRLDTELKNPLGFEKKQNVTDAKFFPQIEKFMPSVDPKQREYVAALYDTDEDILYMGLKHDDTYCITHLYMKKMIHNMDEWPRNKFSHGWHPDWQYGTCFQGNLIGMFYLRGQAYVVGRVLYSSRVYEDQVYRMSANQFHETVDIQPEYQSVESDNKKEVVMVHNLRTFFGCDFEQLSSRRKRRSRRSKLRVLNSV</sequence>
<keyword evidence="2" id="KW-1185">Reference proteome</keyword>
<dbReference type="EMBL" id="OC855281">
    <property type="protein sequence ID" value="CAD7621666.1"/>
    <property type="molecule type" value="Genomic_DNA"/>
</dbReference>
<dbReference type="OrthoDB" id="10522776at2759"/>
<evidence type="ECO:0000313" key="2">
    <source>
        <dbReference type="Proteomes" id="UP000759131"/>
    </source>
</evidence>
<name>A0A7R9KGE9_9ACAR</name>
<dbReference type="EMBL" id="CAJPIZ010000706">
    <property type="protein sequence ID" value="CAG2102096.1"/>
    <property type="molecule type" value="Genomic_DNA"/>
</dbReference>
<evidence type="ECO:0000313" key="1">
    <source>
        <dbReference type="EMBL" id="CAD7621666.1"/>
    </source>
</evidence>
<accession>A0A7R9KGE9</accession>
<reference evidence="1" key="1">
    <citation type="submission" date="2020-11" db="EMBL/GenBank/DDBJ databases">
        <authorList>
            <person name="Tran Van P."/>
        </authorList>
    </citation>
    <scope>NUCLEOTIDE SEQUENCE</scope>
</reference>
<dbReference type="AlphaFoldDB" id="A0A7R9KGE9"/>
<protein>
    <submittedName>
        <fullName evidence="1">Uncharacterized protein</fullName>
    </submittedName>
</protein>
<organism evidence="1">
    <name type="scientific">Medioppia subpectinata</name>
    <dbReference type="NCBI Taxonomy" id="1979941"/>
    <lineage>
        <taxon>Eukaryota</taxon>
        <taxon>Metazoa</taxon>
        <taxon>Ecdysozoa</taxon>
        <taxon>Arthropoda</taxon>
        <taxon>Chelicerata</taxon>
        <taxon>Arachnida</taxon>
        <taxon>Acari</taxon>
        <taxon>Acariformes</taxon>
        <taxon>Sarcoptiformes</taxon>
        <taxon>Oribatida</taxon>
        <taxon>Brachypylina</taxon>
        <taxon>Oppioidea</taxon>
        <taxon>Oppiidae</taxon>
        <taxon>Medioppia</taxon>
    </lineage>
</organism>